<comment type="caution">
    <text evidence="1">The sequence shown here is derived from an EMBL/GenBank/DDBJ whole genome shotgun (WGS) entry which is preliminary data.</text>
</comment>
<dbReference type="EMBL" id="JAACJO010000009">
    <property type="protein sequence ID" value="KAF5354095.1"/>
    <property type="molecule type" value="Genomic_DNA"/>
</dbReference>
<sequence>MVPPKLPPEILDEITQFSHQAAQLTLCRTSPVFRSLATRSLYRNVSLTTSSSLMQLCNTLRSNPVAAACVKRFSVFYLPMKPPNIAYTAYFTSFYQNLRTALLRLTNLQEFSLLVRDPTLMTTLFFPSAPALYFPLLRCFKTHLPLEQLLLSFLERHPKLAYLEVSHHENLVFDDPSHPRGNVTHVPRSFPTLRRLHHFVGNSVYLEKLTPAYPLPLRSAYVIWNATQQCQGPILSLASAASKTLNFLSCRRRGWNTDLVDLITMHLPNIHALHIHNVLIVDIQLPEGYQEEIAHYLSRCRNLQRLKLTREVQWCPNDFQHDLNCEFSIVTEWGSACPSLFVIILPHSFLHVEWHRVSENIWVPVDISSEGVARRWLKAPRIP</sequence>
<name>A0A8H5D5T0_9AGAR</name>
<keyword evidence="2" id="KW-1185">Reference proteome</keyword>
<organism evidence="1 2">
    <name type="scientific">Leucocoprinus leucothites</name>
    <dbReference type="NCBI Taxonomy" id="201217"/>
    <lineage>
        <taxon>Eukaryota</taxon>
        <taxon>Fungi</taxon>
        <taxon>Dikarya</taxon>
        <taxon>Basidiomycota</taxon>
        <taxon>Agaricomycotina</taxon>
        <taxon>Agaricomycetes</taxon>
        <taxon>Agaricomycetidae</taxon>
        <taxon>Agaricales</taxon>
        <taxon>Agaricineae</taxon>
        <taxon>Agaricaceae</taxon>
        <taxon>Leucocoprinus</taxon>
    </lineage>
</organism>
<evidence type="ECO:0000313" key="2">
    <source>
        <dbReference type="Proteomes" id="UP000559027"/>
    </source>
</evidence>
<dbReference type="AlphaFoldDB" id="A0A8H5D5T0"/>
<evidence type="ECO:0008006" key="3">
    <source>
        <dbReference type="Google" id="ProtNLM"/>
    </source>
</evidence>
<dbReference type="Proteomes" id="UP000559027">
    <property type="component" value="Unassembled WGS sequence"/>
</dbReference>
<reference evidence="1 2" key="1">
    <citation type="journal article" date="2020" name="ISME J.">
        <title>Uncovering the hidden diversity of litter-decomposition mechanisms in mushroom-forming fungi.</title>
        <authorList>
            <person name="Floudas D."/>
            <person name="Bentzer J."/>
            <person name="Ahren D."/>
            <person name="Johansson T."/>
            <person name="Persson P."/>
            <person name="Tunlid A."/>
        </authorList>
    </citation>
    <scope>NUCLEOTIDE SEQUENCE [LARGE SCALE GENOMIC DNA]</scope>
    <source>
        <strain evidence="1 2">CBS 146.42</strain>
    </source>
</reference>
<proteinExistence type="predicted"/>
<accession>A0A8H5D5T0</accession>
<protein>
    <recommendedName>
        <fullName evidence="3">F-box domain-containing protein</fullName>
    </recommendedName>
</protein>
<gene>
    <name evidence="1" type="ORF">D9756_006899</name>
</gene>
<evidence type="ECO:0000313" key="1">
    <source>
        <dbReference type="EMBL" id="KAF5354095.1"/>
    </source>
</evidence>
<dbReference type="OrthoDB" id="3190489at2759"/>